<organism evidence="3 4">
    <name type="scientific">Endozoicomonas elysicola</name>
    <dbReference type="NCBI Taxonomy" id="305900"/>
    <lineage>
        <taxon>Bacteria</taxon>
        <taxon>Pseudomonadati</taxon>
        <taxon>Pseudomonadota</taxon>
        <taxon>Gammaproteobacteria</taxon>
        <taxon>Oceanospirillales</taxon>
        <taxon>Endozoicomonadaceae</taxon>
        <taxon>Endozoicomonas</taxon>
    </lineage>
</organism>
<keyword evidence="2" id="KW-0732">Signal</keyword>
<evidence type="ECO:0000313" key="3">
    <source>
        <dbReference type="EMBL" id="KEI71480.1"/>
    </source>
</evidence>
<reference evidence="3 4" key="1">
    <citation type="submission" date="2014-06" db="EMBL/GenBank/DDBJ databases">
        <title>Whole Genome Sequences of Three Symbiotic Endozoicomonas Bacteria.</title>
        <authorList>
            <person name="Neave M.J."/>
            <person name="Apprill A."/>
            <person name="Voolstra C.R."/>
        </authorList>
    </citation>
    <scope>NUCLEOTIDE SEQUENCE [LARGE SCALE GENOMIC DNA]</scope>
    <source>
        <strain evidence="3 4">DSM 22380</strain>
    </source>
</reference>
<dbReference type="InterPro" id="IPR005064">
    <property type="entry name" value="BUG"/>
</dbReference>
<comment type="similarity">
    <text evidence="1">Belongs to the UPF0065 (bug) family.</text>
</comment>
<feature type="signal peptide" evidence="2">
    <location>
        <begin position="1"/>
        <end position="23"/>
    </location>
</feature>
<gene>
    <name evidence="3" type="ORF">GV64_12665</name>
</gene>
<dbReference type="Gene3D" id="3.40.190.10">
    <property type="entry name" value="Periplasmic binding protein-like II"/>
    <property type="match status" value="1"/>
</dbReference>
<dbReference type="RefSeq" id="WP_020583083.1">
    <property type="nucleotide sequence ID" value="NZ_JOJP01000001.1"/>
</dbReference>
<name>A0A081KBF4_9GAMM</name>
<dbReference type="Proteomes" id="UP000027997">
    <property type="component" value="Unassembled WGS sequence"/>
</dbReference>
<dbReference type="PANTHER" id="PTHR42928:SF5">
    <property type="entry name" value="BLR1237 PROTEIN"/>
    <property type="match status" value="1"/>
</dbReference>
<dbReference type="eggNOG" id="COG3181">
    <property type="taxonomic scope" value="Bacteria"/>
</dbReference>
<evidence type="ECO:0000313" key="4">
    <source>
        <dbReference type="Proteomes" id="UP000027997"/>
    </source>
</evidence>
<protein>
    <submittedName>
        <fullName evidence="3">ABC transporter substrate-binding protein</fullName>
    </submittedName>
</protein>
<dbReference type="InterPro" id="IPR042100">
    <property type="entry name" value="Bug_dom1"/>
</dbReference>
<dbReference type="Pfam" id="PF03401">
    <property type="entry name" value="TctC"/>
    <property type="match status" value="1"/>
</dbReference>
<dbReference type="Gene3D" id="3.40.190.150">
    <property type="entry name" value="Bordetella uptake gene, domain 1"/>
    <property type="match status" value="1"/>
</dbReference>
<comment type="caution">
    <text evidence="3">The sequence shown here is derived from an EMBL/GenBank/DDBJ whole genome shotgun (WGS) entry which is preliminary data.</text>
</comment>
<keyword evidence="4" id="KW-1185">Reference proteome</keyword>
<evidence type="ECO:0000256" key="1">
    <source>
        <dbReference type="ARBA" id="ARBA00006987"/>
    </source>
</evidence>
<evidence type="ECO:0000256" key="2">
    <source>
        <dbReference type="SAM" id="SignalP"/>
    </source>
</evidence>
<dbReference type="PANTHER" id="PTHR42928">
    <property type="entry name" value="TRICARBOXYLATE-BINDING PROTEIN"/>
    <property type="match status" value="1"/>
</dbReference>
<dbReference type="EMBL" id="JOJP01000001">
    <property type="protein sequence ID" value="KEI71480.1"/>
    <property type="molecule type" value="Genomic_DNA"/>
</dbReference>
<sequence>MKMKFKAAVGIALLSLSSAFAFASADNYPARNVRLIVPFGAGGGTDAVARALAKYAEPHLGQPIAIMNRTGGAGGVGMTAGANSRPDGYTITMVTRELASLPKMGLMQADSEDFKMVRLVNLDPAIVTVRADSQYTTMAEIIDEAKKNPGRIQFASTAKPNFYILAIEQNQNVTFNQIPFNGASEATTAVMGGHVAFTITGPGEVKAQLDSGQLKPLAVLAENRLSSMPDVPTMKELGYDVVSGTWRGIAVPSRTPDAIVDKLEDAFAKAVKEEGFVSFMEKGNFFIEDKSSESFTQFIAEDTQSLNTIIEKM</sequence>
<proteinExistence type="inferred from homology"/>
<dbReference type="AlphaFoldDB" id="A0A081KBF4"/>
<feature type="chain" id="PRO_5001758757" evidence="2">
    <location>
        <begin position="24"/>
        <end position="313"/>
    </location>
</feature>
<dbReference type="PIRSF" id="PIRSF017082">
    <property type="entry name" value="YflP"/>
    <property type="match status" value="1"/>
</dbReference>
<accession>A0A081KBF4</accession>
<dbReference type="SUPFAM" id="SSF53850">
    <property type="entry name" value="Periplasmic binding protein-like II"/>
    <property type="match status" value="1"/>
</dbReference>
<dbReference type="STRING" id="305900.GV64_12665"/>
<dbReference type="CDD" id="cd07012">
    <property type="entry name" value="PBP2_Bug_TTT"/>
    <property type="match status" value="1"/>
</dbReference>